<feature type="signal peptide" evidence="8">
    <location>
        <begin position="1"/>
        <end position="19"/>
    </location>
</feature>
<comment type="function">
    <text evidence="1">VSG forms a coat on the surface of the parasite. The trypanosome evades the immune response of the host by expressing a series of antigenically distinct VSGs from an estimated 1000 VSG genes.</text>
</comment>
<feature type="domain" description="Trypanosome variant surface glycoprotein A-type N-terminal" evidence="9">
    <location>
        <begin position="8"/>
        <end position="386"/>
    </location>
</feature>
<keyword evidence="6" id="KW-0325">Glycoprotein</keyword>
<dbReference type="InterPro" id="IPR001812">
    <property type="entry name" value="Trypano_VSG_A_N_dom"/>
</dbReference>
<evidence type="ECO:0000259" key="9">
    <source>
        <dbReference type="Pfam" id="PF00913"/>
    </source>
</evidence>
<keyword evidence="3" id="KW-1003">Cell membrane</keyword>
<evidence type="ECO:0000256" key="3">
    <source>
        <dbReference type="ARBA" id="ARBA00022475"/>
    </source>
</evidence>
<evidence type="ECO:0000259" key="10">
    <source>
        <dbReference type="Pfam" id="PF10659"/>
    </source>
</evidence>
<dbReference type="Gene3D" id="3.90.150.10">
    <property type="entry name" value="Variant Surface Glycoprotein, subunit A domain 1"/>
    <property type="match status" value="1"/>
</dbReference>
<keyword evidence="5" id="KW-0472">Membrane</keyword>
<name>M4SZU1_9TRYP</name>
<protein>
    <submittedName>
        <fullName evidence="11">Variant surface glycoprotein 327</fullName>
    </submittedName>
</protein>
<comment type="subcellular location">
    <subcellularLocation>
        <location evidence="2">Cell membrane</location>
        <topology evidence="2">Lipid-anchor</topology>
        <topology evidence="2">GPI-anchor</topology>
    </subcellularLocation>
</comment>
<evidence type="ECO:0000256" key="1">
    <source>
        <dbReference type="ARBA" id="ARBA00002523"/>
    </source>
</evidence>
<dbReference type="GO" id="GO:0005886">
    <property type="term" value="C:plasma membrane"/>
    <property type="evidence" value="ECO:0007669"/>
    <property type="project" value="UniProtKB-SubCell"/>
</dbReference>
<keyword evidence="7" id="KW-0449">Lipoprotein</keyword>
<dbReference type="Pfam" id="PF00913">
    <property type="entry name" value="Trypan_glycop"/>
    <property type="match status" value="1"/>
</dbReference>
<dbReference type="SUPFAM" id="SSF118251">
    <property type="entry name" value="Variant surface glycoprotein MITAT 1.2, VSG 221, C-terminal domain"/>
    <property type="match status" value="1"/>
</dbReference>
<keyword evidence="8" id="KW-0732">Signal</keyword>
<organism evidence="11">
    <name type="scientific">Trypanosoma brucei</name>
    <dbReference type="NCBI Taxonomy" id="5691"/>
    <lineage>
        <taxon>Eukaryota</taxon>
        <taxon>Discoba</taxon>
        <taxon>Euglenozoa</taxon>
        <taxon>Kinetoplastea</taxon>
        <taxon>Metakinetoplastina</taxon>
        <taxon>Trypanosomatida</taxon>
        <taxon>Trypanosomatidae</taxon>
        <taxon>Trypanosoma</taxon>
    </lineage>
</organism>
<evidence type="ECO:0000313" key="11">
    <source>
        <dbReference type="EMBL" id="AGH60906.1"/>
    </source>
</evidence>
<accession>M4SZU1</accession>
<proteinExistence type="predicted"/>
<dbReference type="InterPro" id="IPR027446">
    <property type="entry name" value="VSG_C_dom_sf"/>
</dbReference>
<evidence type="ECO:0000256" key="5">
    <source>
        <dbReference type="ARBA" id="ARBA00023136"/>
    </source>
</evidence>
<dbReference type="SUPFAM" id="SSF58087">
    <property type="entry name" value="Variant surface glycoprotein (N-terminal domain)"/>
    <property type="match status" value="1"/>
</dbReference>
<dbReference type="EMBL" id="KC613475">
    <property type="protein sequence ID" value="AGH60906.1"/>
    <property type="molecule type" value="Genomic_DNA"/>
</dbReference>
<keyword evidence="4" id="KW-0336">GPI-anchor</keyword>
<feature type="chain" id="PRO_5004057807" evidence="8">
    <location>
        <begin position="20"/>
        <end position="536"/>
    </location>
</feature>
<evidence type="ECO:0000256" key="4">
    <source>
        <dbReference type="ARBA" id="ARBA00022622"/>
    </source>
</evidence>
<dbReference type="AlphaFoldDB" id="M4SZU1"/>
<evidence type="ECO:0000256" key="7">
    <source>
        <dbReference type="ARBA" id="ARBA00023288"/>
    </source>
</evidence>
<dbReference type="Pfam" id="PF10659">
    <property type="entry name" value="Trypan_glycop_C"/>
    <property type="match status" value="1"/>
</dbReference>
<reference evidence="11" key="1">
    <citation type="submission" date="2013-02" db="EMBL/GenBank/DDBJ databases">
        <authorList>
            <person name="Cross G.A.M."/>
            <person name="Kim H.-S."/>
            <person name="Wickstead B."/>
        </authorList>
    </citation>
    <scope>NUCLEOTIDE SEQUENCE</scope>
    <source>
        <strain evidence="11">Lister 427</strain>
    </source>
</reference>
<dbReference type="InterPro" id="IPR019609">
    <property type="entry name" value="Variant_surf_glycoprt_trypan_C"/>
</dbReference>
<evidence type="ECO:0000256" key="8">
    <source>
        <dbReference type="SAM" id="SignalP"/>
    </source>
</evidence>
<evidence type="ECO:0000256" key="6">
    <source>
        <dbReference type="ARBA" id="ARBA00023180"/>
    </source>
</evidence>
<dbReference type="GO" id="GO:0098552">
    <property type="term" value="C:side of membrane"/>
    <property type="evidence" value="ECO:0007669"/>
    <property type="project" value="UniProtKB-KW"/>
</dbReference>
<feature type="domain" description="Trypanosome variant surface glycoprotein C-terminal" evidence="10">
    <location>
        <begin position="420"/>
        <end position="535"/>
    </location>
</feature>
<evidence type="ECO:0000256" key="2">
    <source>
        <dbReference type="ARBA" id="ARBA00004609"/>
    </source>
</evidence>
<dbReference type="VEuPathDB" id="TriTrypDB:Tb427_000053700"/>
<dbReference type="GO" id="GO:0042783">
    <property type="term" value="P:symbiont-mediated evasion of host immune response"/>
    <property type="evidence" value="ECO:0007669"/>
    <property type="project" value="InterPro"/>
</dbReference>
<reference evidence="11" key="2">
    <citation type="journal article" date="2014" name="Mol. Biochem. Parasitol.">
        <title>Capturing the variant surface glycoprotein repertoire (the VSGnome) of Trypanosoma brucei Lister 427.</title>
        <authorList>
            <person name="Cross G.A."/>
            <person name="Kim H.S."/>
            <person name="Wickstead B."/>
        </authorList>
    </citation>
    <scope>NUCLEOTIDE SEQUENCE</scope>
    <source>
        <strain evidence="11">Lister 427</strain>
    </source>
</reference>
<dbReference type="Gene3D" id="1.10.470.10">
    <property type="entry name" value="Variant Surface Glycoprotein, subunit A, domain 2"/>
    <property type="match status" value="1"/>
</dbReference>
<sequence>MYFLLALSLVFASSSVVHCNDGDPLLATAVNIVCKLTTGLKATPARFTAILSTADPKLSTITSQELKGRLYKLLNNNTGGSAQLADVYARAAGKLLTKAEQARSKLAAAAAKATAAAGLAAGRMDEAIMLIFNAKGASDACLSQSESTSTPETTAQIPNCFAGGAAIVDTTTAKADDTLTQAHNPAELHAALNTLAAATVKTTNGNKIAGQSPVHAHNTNCVITKGSGGSHKLVTAGQNTVKLGDGIWEVGGATTDHQIWPSTPIGSENRPTLHAALEELKKSEADYQTIVSAEEVITYSTGGKIAESEEFQQALSEATGGSKIDQPADKLKAMFKTDSVANFQKEFWNPFYTTQILSKSYWADPSKPENLGDKTDTTELEKAMDFYLTVTLATIASKNKEISDLKSKASTAANKPEDVCNKITETEAKVCNTTENCHFVESNDKGEKCTLKKEIKEKLEKESQETGGTSTAVDCSKLDTKPKCEEVNKPGKPATCGWRKGKDNEDDKEAEKCRNGSFLASKQFAMIVSACAALLF</sequence>